<protein>
    <submittedName>
        <fullName evidence="2">Uncharacterized protein LOC136080096</fullName>
    </submittedName>
</protein>
<gene>
    <name evidence="2" type="primary">LOC136080096</name>
</gene>
<dbReference type="Proteomes" id="UP001652625">
    <property type="component" value="Chromosome 05"/>
</dbReference>
<evidence type="ECO:0000313" key="1">
    <source>
        <dbReference type="Proteomes" id="UP001652625"/>
    </source>
</evidence>
<accession>A0ABM4BUB7</accession>
<dbReference type="RefSeq" id="XP_065652776.1">
    <property type="nucleotide sequence ID" value="XM_065796704.1"/>
</dbReference>
<evidence type="ECO:0000313" key="2">
    <source>
        <dbReference type="RefSeq" id="XP_065652776.1"/>
    </source>
</evidence>
<sequence length="116" mass="13370">MEYCCHIWDRSSKDALSPLDKVQKRNVNIVGPALTSNLQRLSHRRNVASLSLFYKCYNGHCSNVLASLIPSTKFHSYLFSFFPQTSVLWKLLPSSCFPDYYNLQSFKSSVNHYLAQ</sequence>
<reference evidence="2" key="1">
    <citation type="submission" date="2025-08" db="UniProtKB">
        <authorList>
            <consortium name="RefSeq"/>
        </authorList>
    </citation>
    <scope>IDENTIFICATION</scope>
</reference>
<name>A0ABM4BUB7_HYDVU</name>
<proteinExistence type="predicted"/>
<organism evidence="1 2">
    <name type="scientific">Hydra vulgaris</name>
    <name type="common">Hydra</name>
    <name type="synonym">Hydra attenuata</name>
    <dbReference type="NCBI Taxonomy" id="6087"/>
    <lineage>
        <taxon>Eukaryota</taxon>
        <taxon>Metazoa</taxon>
        <taxon>Cnidaria</taxon>
        <taxon>Hydrozoa</taxon>
        <taxon>Hydroidolina</taxon>
        <taxon>Anthoathecata</taxon>
        <taxon>Aplanulata</taxon>
        <taxon>Hydridae</taxon>
        <taxon>Hydra</taxon>
    </lineage>
</organism>
<dbReference type="GeneID" id="136080096"/>
<keyword evidence="1" id="KW-1185">Reference proteome</keyword>